<feature type="transmembrane region" description="Helical" evidence="2">
    <location>
        <begin position="91"/>
        <end position="112"/>
    </location>
</feature>
<protein>
    <recommendedName>
        <fullName evidence="5">MARVEL domain-containing protein</fullName>
    </recommendedName>
</protein>
<comment type="caution">
    <text evidence="3">The sequence shown here is derived from an EMBL/GenBank/DDBJ whole genome shotgun (WGS) entry which is preliminary data.</text>
</comment>
<keyword evidence="4" id="KW-1185">Reference proteome</keyword>
<keyword evidence="2" id="KW-0812">Transmembrane</keyword>
<organism evidence="3 4">
    <name type="scientific">Elysia marginata</name>
    <dbReference type="NCBI Taxonomy" id="1093978"/>
    <lineage>
        <taxon>Eukaryota</taxon>
        <taxon>Metazoa</taxon>
        <taxon>Spiralia</taxon>
        <taxon>Lophotrochozoa</taxon>
        <taxon>Mollusca</taxon>
        <taxon>Gastropoda</taxon>
        <taxon>Heterobranchia</taxon>
        <taxon>Euthyneura</taxon>
        <taxon>Panpulmonata</taxon>
        <taxon>Sacoglossa</taxon>
        <taxon>Placobranchoidea</taxon>
        <taxon>Plakobranchidae</taxon>
        <taxon>Elysia</taxon>
    </lineage>
</organism>
<feature type="region of interest" description="Disordered" evidence="1">
    <location>
        <begin position="249"/>
        <end position="308"/>
    </location>
</feature>
<proteinExistence type="predicted"/>
<dbReference type="EMBL" id="BMAT01007253">
    <property type="protein sequence ID" value="GFR60861.1"/>
    <property type="molecule type" value="Genomic_DNA"/>
</dbReference>
<feature type="transmembrane region" description="Helical" evidence="2">
    <location>
        <begin position="43"/>
        <end position="67"/>
    </location>
</feature>
<sequence length="308" mass="34426">MFLLFSSGNQSKQTMQYHPQIRTAQPVPNLARLFPYRSACYKIGLIGLCASFALFLLGFFTPHWIIYSEEKRSWGLWNIDCDLDLCNTELLITRIFFALYFGSYLIAVITAVHENIKKVDCNTYHSRRLELGVIITGITGVVSMAMFSFVYGESVPVYFDWSMTIVVLSLLALFVSLAILMCANNKPVQGAGMILSLSNQQGQRQPAQQGVLIIQRPHQPMPSMANQMYPAQQSSFPMVNAYQAPQYPAQSQPLLPQPQPYPQPVIPDAPPPYSMAPPYPGHARAEFSYPTQTAQGLEFSKASAPPME</sequence>
<feature type="compositionally biased region" description="Pro residues" evidence="1">
    <location>
        <begin position="255"/>
        <end position="280"/>
    </location>
</feature>
<evidence type="ECO:0000256" key="1">
    <source>
        <dbReference type="SAM" id="MobiDB-lite"/>
    </source>
</evidence>
<keyword evidence="2" id="KW-1133">Transmembrane helix</keyword>
<dbReference type="AlphaFoldDB" id="A0AAV4EKT1"/>
<gene>
    <name evidence="3" type="ORF">ElyMa_003542000</name>
</gene>
<dbReference type="Proteomes" id="UP000762676">
    <property type="component" value="Unassembled WGS sequence"/>
</dbReference>
<feature type="transmembrane region" description="Helical" evidence="2">
    <location>
        <begin position="133"/>
        <end position="151"/>
    </location>
</feature>
<accession>A0AAV4EKT1</accession>
<keyword evidence="2" id="KW-0472">Membrane</keyword>
<evidence type="ECO:0000313" key="4">
    <source>
        <dbReference type="Proteomes" id="UP000762676"/>
    </source>
</evidence>
<feature type="transmembrane region" description="Helical" evidence="2">
    <location>
        <begin position="163"/>
        <end position="183"/>
    </location>
</feature>
<reference evidence="3 4" key="1">
    <citation type="journal article" date="2021" name="Elife">
        <title>Chloroplast acquisition without the gene transfer in kleptoplastic sea slugs, Plakobranchus ocellatus.</title>
        <authorList>
            <person name="Maeda T."/>
            <person name="Takahashi S."/>
            <person name="Yoshida T."/>
            <person name="Shimamura S."/>
            <person name="Takaki Y."/>
            <person name="Nagai Y."/>
            <person name="Toyoda A."/>
            <person name="Suzuki Y."/>
            <person name="Arimoto A."/>
            <person name="Ishii H."/>
            <person name="Satoh N."/>
            <person name="Nishiyama T."/>
            <person name="Hasebe M."/>
            <person name="Maruyama T."/>
            <person name="Minagawa J."/>
            <person name="Obokata J."/>
            <person name="Shigenobu S."/>
        </authorList>
    </citation>
    <scope>NUCLEOTIDE SEQUENCE [LARGE SCALE GENOMIC DNA]</scope>
</reference>
<evidence type="ECO:0008006" key="5">
    <source>
        <dbReference type="Google" id="ProtNLM"/>
    </source>
</evidence>
<evidence type="ECO:0000313" key="3">
    <source>
        <dbReference type="EMBL" id="GFR60861.1"/>
    </source>
</evidence>
<name>A0AAV4EKT1_9GAST</name>
<evidence type="ECO:0000256" key="2">
    <source>
        <dbReference type="SAM" id="Phobius"/>
    </source>
</evidence>